<dbReference type="PANTHER" id="PTHR34107:SF1">
    <property type="entry name" value="SLL0198 PROTEIN"/>
    <property type="match status" value="1"/>
</dbReference>
<dbReference type="InterPro" id="IPR008538">
    <property type="entry name" value="Uma2"/>
</dbReference>
<evidence type="ECO:0000313" key="2">
    <source>
        <dbReference type="EMBL" id="ETX04192.1"/>
    </source>
</evidence>
<dbReference type="HOGENOM" id="CLU_076312_3_2_7"/>
<keyword evidence="3" id="KW-1185">Reference proteome</keyword>
<dbReference type="PANTHER" id="PTHR34107">
    <property type="entry name" value="SLL0198 PROTEIN-RELATED"/>
    <property type="match status" value="1"/>
</dbReference>
<accession>W4M3H4</accession>
<gene>
    <name evidence="2" type="ORF">ETSY2_30155</name>
</gene>
<comment type="caution">
    <text evidence="2">The sequence shown here is derived from an EMBL/GenBank/DDBJ whole genome shotgun (WGS) entry which is preliminary data.</text>
</comment>
<dbReference type="Gene3D" id="3.90.1570.10">
    <property type="entry name" value="tt1808, chain A"/>
    <property type="match status" value="1"/>
</dbReference>
<organism evidence="2 3">
    <name type="scientific">Candidatus Entotheonella gemina</name>
    <dbReference type="NCBI Taxonomy" id="1429439"/>
    <lineage>
        <taxon>Bacteria</taxon>
        <taxon>Pseudomonadati</taxon>
        <taxon>Nitrospinota/Tectimicrobiota group</taxon>
        <taxon>Candidatus Tectimicrobiota</taxon>
        <taxon>Candidatus Entotheonellia</taxon>
        <taxon>Candidatus Entotheonellales</taxon>
        <taxon>Candidatus Entotheonellaceae</taxon>
        <taxon>Candidatus Entotheonella</taxon>
    </lineage>
</organism>
<evidence type="ECO:0000259" key="1">
    <source>
        <dbReference type="Pfam" id="PF05685"/>
    </source>
</evidence>
<evidence type="ECO:0000313" key="3">
    <source>
        <dbReference type="Proteomes" id="UP000019140"/>
    </source>
</evidence>
<dbReference type="SUPFAM" id="SSF52980">
    <property type="entry name" value="Restriction endonuclease-like"/>
    <property type="match status" value="1"/>
</dbReference>
<sequence>MLLAMPDSNAYELVDGELVERQMGFRSSRIGLQLSALLLTYCEQEQLGWVLLADAGYQCFPDDPLKVRKPDVSFIRADRLSVADEPEGWATLAPDLAVEVVSPNDLFEAVAIKVNEYLGAGVRLVWVIDTATEKVHVYRHDGRGEILTSADELSGEDVIDGFRCRVADLFAPPQGVPRT</sequence>
<dbReference type="Proteomes" id="UP000019140">
    <property type="component" value="Unassembled WGS sequence"/>
</dbReference>
<dbReference type="InterPro" id="IPR012296">
    <property type="entry name" value="Nuclease_put_TT1808"/>
</dbReference>
<dbReference type="InterPro" id="IPR011335">
    <property type="entry name" value="Restrct_endonuc-II-like"/>
</dbReference>
<protein>
    <recommendedName>
        <fullName evidence="1">Putative restriction endonuclease domain-containing protein</fullName>
    </recommendedName>
</protein>
<dbReference type="CDD" id="cd06260">
    <property type="entry name" value="DUF820-like"/>
    <property type="match status" value="1"/>
</dbReference>
<feature type="domain" description="Putative restriction endonuclease" evidence="1">
    <location>
        <begin position="4"/>
        <end position="166"/>
    </location>
</feature>
<dbReference type="EMBL" id="AZHX01001279">
    <property type="protein sequence ID" value="ETX04192.1"/>
    <property type="molecule type" value="Genomic_DNA"/>
</dbReference>
<name>W4M3H4_9BACT</name>
<dbReference type="AlphaFoldDB" id="W4M3H4"/>
<reference evidence="2 3" key="1">
    <citation type="journal article" date="2014" name="Nature">
        <title>An environmental bacterial taxon with a large and distinct metabolic repertoire.</title>
        <authorList>
            <person name="Wilson M.C."/>
            <person name="Mori T."/>
            <person name="Ruckert C."/>
            <person name="Uria A.R."/>
            <person name="Helf M.J."/>
            <person name="Takada K."/>
            <person name="Gernert C."/>
            <person name="Steffens U.A."/>
            <person name="Heycke N."/>
            <person name="Schmitt S."/>
            <person name="Rinke C."/>
            <person name="Helfrich E.J."/>
            <person name="Brachmann A.O."/>
            <person name="Gurgui C."/>
            <person name="Wakimoto T."/>
            <person name="Kracht M."/>
            <person name="Crusemann M."/>
            <person name="Hentschel U."/>
            <person name="Abe I."/>
            <person name="Matsunaga S."/>
            <person name="Kalinowski J."/>
            <person name="Takeyama H."/>
            <person name="Piel J."/>
        </authorList>
    </citation>
    <scope>NUCLEOTIDE SEQUENCE [LARGE SCALE GENOMIC DNA]</scope>
    <source>
        <strain evidence="3">TSY2</strain>
    </source>
</reference>
<dbReference type="Pfam" id="PF05685">
    <property type="entry name" value="Uma2"/>
    <property type="match status" value="1"/>
</dbReference>
<proteinExistence type="predicted"/>